<name>A0A9W8NGI6_9PEZI</name>
<dbReference type="PANTHER" id="PTHR24198:SF165">
    <property type="entry name" value="ANKYRIN REPEAT-CONTAINING PROTEIN-RELATED"/>
    <property type="match status" value="1"/>
</dbReference>
<feature type="repeat" description="ANK" evidence="3">
    <location>
        <begin position="516"/>
        <end position="548"/>
    </location>
</feature>
<dbReference type="VEuPathDB" id="FungiDB:F4678DRAFT_191603"/>
<evidence type="ECO:0000256" key="3">
    <source>
        <dbReference type="PROSITE-ProRule" id="PRU00023"/>
    </source>
</evidence>
<evidence type="ECO:0000256" key="1">
    <source>
        <dbReference type="ARBA" id="ARBA00022737"/>
    </source>
</evidence>
<sequence length="1021" mass="111561">MRMHQLVSSRPIMAKIPAVQCCYSGEQTTESQTRYRHQGASARNKSVHYRPASSHTKHQELTPSGSRADRNTSVMILQGHALCIITQTSIHARTCGSQIGSQDIGPRSLAAALSHCHKATVLGNIIAIHMLEYITAASSHHDGLHELAHDFLDVCRIMWSIEAGLVEYTRTGQSLPVEMTQEFDRKFNTAYVDFQGVDHWLNRSLSEERGGPGKKLSRGWRRMFMGNEIPKMRQALGKTRESLRVSALMFQWSIGEAKIDESLGIGYTALSAALDRLEGGKSSKASLAKASPAIDASFTSHGHDHSQVVEIALDEHISPVHTLNLPRANTVRSSTSGPPMQFSLRDEHPPRVPDMPPDAHWNGLGQIDHTRRTPSHHTDTLSTRSAHSRTTPPSDPPEDLRSGGLAELEQLGLSDHEYISDLKPTKVIRLPVNPSKMPRWAPRNSIGADTPSLKLNLVTAIRERNNKAVEQLLDRGVPANIGPDYHAVNEAIRQHDLEIVRTLLLFGADPNLAGHSGVSPLIAAVEEGFLDAASLLLKYGADSNLPPALDHDSPFALAIIKGDTHFIRLFLMYGADTNQVTVDGETILTKIISTKCNKSLVDMVLNYGADSNGKSKEGETALFRAISAGRVDIVTSLLDHHANPNLPGPKHMLWPATYQPKCLQVLLSRGADFKKTPGIMELATSINKIDSVSVLLNAGVDPNSKKDGVYTPLCSAIRDNRADIFHLLLANGGDPNVAASEYPCFKCVTHNRLQFLPHLVAAGGNLNSPKGIAETAVQFDNMEALLWLLDNGVSPNDQAPDTRATPLTTAIGLNKPDFVEVLLARGANPNIRGQDWPVCMAVKYPVILKRLLPALAQPRAFKGVIEMAVSANKLDSVKLLLAAGVNVEDRNGGVFSPLTTAIRERHKDIVAYLLDEAGADPNSPGEHLPIVKALRRYEPPDTEIIEMLLRKGADPNKVYRGHSAIIQAIEMGDSLVLRLLIEKWGVDLDAIDDSGRTPIEIVEMRGWEEGKDILIRGKKAV</sequence>
<dbReference type="Pfam" id="PF12796">
    <property type="entry name" value="Ank_2"/>
    <property type="match status" value="3"/>
</dbReference>
<dbReference type="SMART" id="SM00248">
    <property type="entry name" value="ANK"/>
    <property type="match status" value="14"/>
</dbReference>
<dbReference type="InterPro" id="IPR036770">
    <property type="entry name" value="Ankyrin_rpt-contain_sf"/>
</dbReference>
<dbReference type="PANTHER" id="PTHR24198">
    <property type="entry name" value="ANKYRIN REPEAT AND PROTEIN KINASE DOMAIN-CONTAINING PROTEIN"/>
    <property type="match status" value="1"/>
</dbReference>
<comment type="caution">
    <text evidence="5">The sequence shown here is derived from an EMBL/GenBank/DDBJ whole genome shotgun (WGS) entry which is preliminary data.</text>
</comment>
<protein>
    <submittedName>
        <fullName evidence="5">Uncharacterized protein</fullName>
    </submittedName>
</protein>
<evidence type="ECO:0000313" key="6">
    <source>
        <dbReference type="Proteomes" id="UP001148614"/>
    </source>
</evidence>
<dbReference type="Gene3D" id="1.25.40.20">
    <property type="entry name" value="Ankyrin repeat-containing domain"/>
    <property type="match status" value="3"/>
</dbReference>
<feature type="compositionally biased region" description="Basic and acidic residues" evidence="4">
    <location>
        <begin position="368"/>
        <end position="379"/>
    </location>
</feature>
<dbReference type="PROSITE" id="PS50297">
    <property type="entry name" value="ANK_REP_REGION"/>
    <property type="match status" value="2"/>
</dbReference>
<evidence type="ECO:0000313" key="5">
    <source>
        <dbReference type="EMBL" id="KAJ3576001.1"/>
    </source>
</evidence>
<dbReference type="SUPFAM" id="SSF48403">
    <property type="entry name" value="Ankyrin repeat"/>
    <property type="match status" value="2"/>
</dbReference>
<keyword evidence="2 3" id="KW-0040">ANK repeat</keyword>
<accession>A0A9W8NGI6</accession>
<proteinExistence type="predicted"/>
<dbReference type="Pfam" id="PF00023">
    <property type="entry name" value="Ank"/>
    <property type="match status" value="1"/>
</dbReference>
<dbReference type="AlphaFoldDB" id="A0A9W8NGI6"/>
<feature type="compositionally biased region" description="Polar residues" evidence="4">
    <location>
        <begin position="61"/>
        <end position="70"/>
    </location>
</feature>
<keyword evidence="1" id="KW-0677">Repeat</keyword>
<dbReference type="InterPro" id="IPR002110">
    <property type="entry name" value="Ankyrin_rpt"/>
</dbReference>
<organism evidence="5 6">
    <name type="scientific">Xylaria arbuscula</name>
    <dbReference type="NCBI Taxonomy" id="114810"/>
    <lineage>
        <taxon>Eukaryota</taxon>
        <taxon>Fungi</taxon>
        <taxon>Dikarya</taxon>
        <taxon>Ascomycota</taxon>
        <taxon>Pezizomycotina</taxon>
        <taxon>Sordariomycetes</taxon>
        <taxon>Xylariomycetidae</taxon>
        <taxon>Xylariales</taxon>
        <taxon>Xylariaceae</taxon>
        <taxon>Xylaria</taxon>
    </lineage>
</organism>
<feature type="region of interest" description="Disordered" evidence="4">
    <location>
        <begin position="32"/>
        <end position="70"/>
    </location>
</feature>
<feature type="repeat" description="ANK" evidence="3">
    <location>
        <begin position="802"/>
        <end position="834"/>
    </location>
</feature>
<dbReference type="Proteomes" id="UP001148614">
    <property type="component" value="Unassembled WGS sequence"/>
</dbReference>
<dbReference type="EMBL" id="JANPWZ010000504">
    <property type="protein sequence ID" value="KAJ3576001.1"/>
    <property type="molecule type" value="Genomic_DNA"/>
</dbReference>
<evidence type="ECO:0000256" key="2">
    <source>
        <dbReference type="ARBA" id="ARBA00023043"/>
    </source>
</evidence>
<feature type="region of interest" description="Disordered" evidence="4">
    <location>
        <begin position="324"/>
        <end position="402"/>
    </location>
</feature>
<reference evidence="5" key="1">
    <citation type="submission" date="2022-07" db="EMBL/GenBank/DDBJ databases">
        <title>Genome Sequence of Xylaria arbuscula.</title>
        <authorList>
            <person name="Buettner E."/>
        </authorList>
    </citation>
    <scope>NUCLEOTIDE SEQUENCE</scope>
    <source>
        <strain evidence="5">VT107</strain>
    </source>
</reference>
<evidence type="ECO:0000256" key="4">
    <source>
        <dbReference type="SAM" id="MobiDB-lite"/>
    </source>
</evidence>
<keyword evidence="6" id="KW-1185">Reference proteome</keyword>
<dbReference type="PROSITE" id="PS50088">
    <property type="entry name" value="ANK_REPEAT"/>
    <property type="match status" value="3"/>
</dbReference>
<feature type="compositionally biased region" description="Polar residues" evidence="4">
    <location>
        <begin position="380"/>
        <end position="392"/>
    </location>
</feature>
<feature type="repeat" description="ANK" evidence="3">
    <location>
        <begin position="617"/>
        <end position="649"/>
    </location>
</feature>
<gene>
    <name evidence="5" type="ORF">NPX13_g3846</name>
</gene>